<name>A0A6J6GYD8_9ZZZZ</name>
<evidence type="ECO:0000256" key="1">
    <source>
        <dbReference type="SAM" id="Phobius"/>
    </source>
</evidence>
<protein>
    <submittedName>
        <fullName evidence="2">Unannotated protein</fullName>
    </submittedName>
</protein>
<feature type="transmembrane region" description="Helical" evidence="1">
    <location>
        <begin position="92"/>
        <end position="117"/>
    </location>
</feature>
<keyword evidence="1" id="KW-0472">Membrane</keyword>
<gene>
    <name evidence="2" type="ORF">UFOPK1808_01104</name>
</gene>
<organism evidence="2">
    <name type="scientific">freshwater metagenome</name>
    <dbReference type="NCBI Taxonomy" id="449393"/>
    <lineage>
        <taxon>unclassified sequences</taxon>
        <taxon>metagenomes</taxon>
        <taxon>ecological metagenomes</taxon>
    </lineage>
</organism>
<dbReference type="AlphaFoldDB" id="A0A6J6GYD8"/>
<dbReference type="EMBL" id="CAEZUL010000141">
    <property type="protein sequence ID" value="CAB4606421.1"/>
    <property type="molecule type" value="Genomic_DNA"/>
</dbReference>
<reference evidence="2" key="1">
    <citation type="submission" date="2020-05" db="EMBL/GenBank/DDBJ databases">
        <authorList>
            <person name="Chiriac C."/>
            <person name="Salcher M."/>
            <person name="Ghai R."/>
            <person name="Kavagutti S V."/>
        </authorList>
    </citation>
    <scope>NUCLEOTIDE SEQUENCE</scope>
</reference>
<keyword evidence="1" id="KW-0812">Transmembrane</keyword>
<evidence type="ECO:0000313" key="2">
    <source>
        <dbReference type="EMBL" id="CAB4606421.1"/>
    </source>
</evidence>
<proteinExistence type="predicted"/>
<sequence>MNSLPNHTKTSFPTKIVRGLFRKCAWCGGKGSFFTSWYSKAERCQTCGINWERGYEGFELGAATMGVFMTFGSIIIWMVASVIFGVPLVPLLLVAGVLAISVPILGYPLTYTVWFGVDLSIRPPSEQDLAEAQAWISAQKGA</sequence>
<feature type="transmembrane region" description="Helical" evidence="1">
    <location>
        <begin position="60"/>
        <end position="86"/>
    </location>
</feature>
<keyword evidence="1" id="KW-1133">Transmembrane helix</keyword>
<accession>A0A6J6GYD8</accession>